<dbReference type="Pfam" id="PF01408">
    <property type="entry name" value="GFO_IDH_MocA"/>
    <property type="match status" value="1"/>
</dbReference>
<dbReference type="InterPro" id="IPR055170">
    <property type="entry name" value="GFO_IDH_MocA-like_dom"/>
</dbReference>
<dbReference type="PANTHER" id="PTHR22604">
    <property type="entry name" value="OXIDOREDUCTASES"/>
    <property type="match status" value="1"/>
</dbReference>
<dbReference type="Proteomes" id="UP001595969">
    <property type="component" value="Unassembled WGS sequence"/>
</dbReference>
<dbReference type="InterPro" id="IPR050984">
    <property type="entry name" value="Gfo/Idh/MocA_domain"/>
</dbReference>
<dbReference type="RefSeq" id="WP_204652751.1">
    <property type="nucleotide sequence ID" value="NZ_JAFBFD010000001.1"/>
</dbReference>
<dbReference type="EMBL" id="JBHSGS010000063">
    <property type="protein sequence ID" value="MFC4720480.1"/>
    <property type="molecule type" value="Genomic_DNA"/>
</dbReference>
<dbReference type="SUPFAM" id="SSF55347">
    <property type="entry name" value="Glyceraldehyde-3-phosphate dehydrogenase-like, C-terminal domain"/>
    <property type="match status" value="1"/>
</dbReference>
<organism evidence="5 6">
    <name type="scientific">Enterococcus lemanii</name>
    <dbReference type="NCBI Taxonomy" id="1159752"/>
    <lineage>
        <taxon>Bacteria</taxon>
        <taxon>Bacillati</taxon>
        <taxon>Bacillota</taxon>
        <taxon>Bacilli</taxon>
        <taxon>Lactobacillales</taxon>
        <taxon>Enterococcaceae</taxon>
        <taxon>Enterococcus</taxon>
    </lineage>
</organism>
<keyword evidence="6" id="KW-1185">Reference proteome</keyword>
<proteinExistence type="inferred from homology"/>
<evidence type="ECO:0000256" key="2">
    <source>
        <dbReference type="ARBA" id="ARBA00023002"/>
    </source>
</evidence>
<evidence type="ECO:0000313" key="6">
    <source>
        <dbReference type="Proteomes" id="UP001595969"/>
    </source>
</evidence>
<feature type="domain" description="Gfo/Idh/MocA-like oxidoreductase N-terminal" evidence="3">
    <location>
        <begin position="5"/>
        <end position="120"/>
    </location>
</feature>
<reference evidence="6" key="1">
    <citation type="journal article" date="2019" name="Int. J. Syst. Evol. Microbiol.">
        <title>The Global Catalogue of Microorganisms (GCM) 10K type strain sequencing project: providing services to taxonomists for standard genome sequencing and annotation.</title>
        <authorList>
            <consortium name="The Broad Institute Genomics Platform"/>
            <consortium name="The Broad Institute Genome Sequencing Center for Infectious Disease"/>
            <person name="Wu L."/>
            <person name="Ma J."/>
        </authorList>
    </citation>
    <scope>NUCLEOTIDE SEQUENCE [LARGE SCALE GENOMIC DNA]</scope>
    <source>
        <strain evidence="6">CGMCC 1.19032</strain>
    </source>
</reference>
<keyword evidence="2" id="KW-0560">Oxidoreductase</keyword>
<protein>
    <submittedName>
        <fullName evidence="5">Gfo/Idh/MocA family protein</fullName>
    </submittedName>
</protein>
<comment type="caution">
    <text evidence="5">The sequence shown here is derived from an EMBL/GenBank/DDBJ whole genome shotgun (WGS) entry which is preliminary data.</text>
</comment>
<feature type="domain" description="GFO/IDH/MocA-like oxidoreductase" evidence="4">
    <location>
        <begin position="130"/>
        <end position="234"/>
    </location>
</feature>
<evidence type="ECO:0000259" key="3">
    <source>
        <dbReference type="Pfam" id="PF01408"/>
    </source>
</evidence>
<dbReference type="SUPFAM" id="SSF51735">
    <property type="entry name" value="NAD(P)-binding Rossmann-fold domains"/>
    <property type="match status" value="1"/>
</dbReference>
<evidence type="ECO:0000259" key="4">
    <source>
        <dbReference type="Pfam" id="PF22725"/>
    </source>
</evidence>
<dbReference type="Gene3D" id="3.30.360.10">
    <property type="entry name" value="Dihydrodipicolinate Reductase, domain 2"/>
    <property type="match status" value="1"/>
</dbReference>
<comment type="similarity">
    <text evidence="1">Belongs to the Gfo/Idh/MocA family.</text>
</comment>
<dbReference type="InterPro" id="IPR000683">
    <property type="entry name" value="Gfo/Idh/MocA-like_OxRdtase_N"/>
</dbReference>
<evidence type="ECO:0000313" key="5">
    <source>
        <dbReference type="EMBL" id="MFC4720480.1"/>
    </source>
</evidence>
<sequence>MEKYNWGIVGTGDIAEQFAHQFNQTDSHLYAVSARDFEKTKRFANKHQIPHVFSDFEAMLEDPALQIVYVAVPNQLHYSYIKKALLANKHVLCEKAMTLNYQELMELVQIANEKKLILQEAMTIFNMPLYAHLKERAAANEFGRLKMIQAPFGSYKEPDPTNRFFNPDLAGGALLDIGTYAVSFARYFMSTTPKVLFSEMLPFETGVDEQSITVLKNTQDEMATVALTFQAKMPKTGIVAYEKAYLTIPEYPRSDFATITYLDGKVESVQLGETEQALNYEIEQMVKSIQSTHNSTLPLTIDVIKILDTMQTLWAK</sequence>
<name>A0ABV9MYT6_9ENTE</name>
<dbReference type="Gene3D" id="3.40.50.720">
    <property type="entry name" value="NAD(P)-binding Rossmann-like Domain"/>
    <property type="match status" value="1"/>
</dbReference>
<gene>
    <name evidence="5" type="ORF">ACFO5I_12170</name>
</gene>
<dbReference type="InterPro" id="IPR036291">
    <property type="entry name" value="NAD(P)-bd_dom_sf"/>
</dbReference>
<accession>A0ABV9MYT6</accession>
<dbReference type="PANTHER" id="PTHR22604:SF105">
    <property type="entry name" value="TRANS-1,2-DIHYDROBENZENE-1,2-DIOL DEHYDROGENASE"/>
    <property type="match status" value="1"/>
</dbReference>
<evidence type="ECO:0000256" key="1">
    <source>
        <dbReference type="ARBA" id="ARBA00010928"/>
    </source>
</evidence>
<dbReference type="Pfam" id="PF22725">
    <property type="entry name" value="GFO_IDH_MocA_C3"/>
    <property type="match status" value="1"/>
</dbReference>